<evidence type="ECO:0000256" key="7">
    <source>
        <dbReference type="SAM" id="Phobius"/>
    </source>
</evidence>
<evidence type="ECO:0000313" key="10">
    <source>
        <dbReference type="RefSeq" id="XP_028966911.1"/>
    </source>
</evidence>
<dbReference type="GeneID" id="100897440"/>
<comment type="caution">
    <text evidence="6">Lacks conserved residue(s) required for the propagation of feature annotation.</text>
</comment>
<keyword evidence="4" id="KW-1015">Disulfide bond</keyword>
<feature type="domain" description="Sema" evidence="8">
    <location>
        <begin position="1"/>
        <end position="414"/>
    </location>
</feature>
<dbReference type="GO" id="GO:0030215">
    <property type="term" value="F:semaphorin receptor binding"/>
    <property type="evidence" value="ECO:0007669"/>
    <property type="project" value="InterPro"/>
</dbReference>
<keyword evidence="5" id="KW-0325">Glycoprotein</keyword>
<dbReference type="GO" id="GO:0005886">
    <property type="term" value="C:plasma membrane"/>
    <property type="evidence" value="ECO:0007669"/>
    <property type="project" value="TreeGrafter"/>
</dbReference>
<evidence type="ECO:0000256" key="6">
    <source>
        <dbReference type="PROSITE-ProRule" id="PRU00352"/>
    </source>
</evidence>
<evidence type="ECO:0000259" key="8">
    <source>
        <dbReference type="PROSITE" id="PS51004"/>
    </source>
</evidence>
<sequence>MCRLKGKDEAACHNYIRVIAKKAHDRVLICGTNAYKPKCRDYVLVPSGRDGHQNAEFSLTEEKPGEGLCPYDPNHNSTFTFAAPLGYRTDGDLYVGTVGQFSGADPLIYRKPLRTEQFDLKHLNAPQFVSSMHIGSHVYFFFRESAVEFINCGKAIYSRVARVCTNDQGGPHKFKERFTSFLKARLNCSIPGDMPFYFNELQSTSPIVDGSYNGERARLIYSVLTTGTNSMSGSAVCAFRVDDIDRVFHGPFKGQEEKNSNWLPVINSKVPEPRPGQCVNNSKSLPDVTLNFITNHPLMDQAVPSYFGRPIVVHTGFNYRYTYIAVDAQVEGVNGKMYDVLFIGTDHGHVVKVVNVASLRKEHEGPIVVEDVQVFPLVGQTQTPVPVTNLIVQRSPYEQKLIVVSNSEIQGIPLFHCHRAKTCFDCVRLQDPYCAWSNEERKCTHNWRRDRDNSVQSIEEGLDKRCGPPPNSGAIVVNQAETGKDLDGFEWKSESERNPNMIQTAGTFFSSSRVYSAETLAISVTTSIVTSLVLGFIGGYIFARRCKNEMDMDSGPEDYTRYVDIQRMNGLMAPDLGMGTYGHHELSYALPPVGGPRPINLVLNKNGKPTNHLSNPNAVQMNNMAAHHQATLENKTTLQKVKKIYL</sequence>
<dbReference type="GO" id="GO:0045499">
    <property type="term" value="F:chemorepellent activity"/>
    <property type="evidence" value="ECO:0007669"/>
    <property type="project" value="TreeGrafter"/>
</dbReference>
<evidence type="ECO:0000256" key="1">
    <source>
        <dbReference type="ARBA" id="ARBA00004370"/>
    </source>
</evidence>
<dbReference type="PANTHER" id="PTHR11036">
    <property type="entry name" value="SEMAPHORIN"/>
    <property type="match status" value="1"/>
</dbReference>
<proteinExistence type="predicted"/>
<dbReference type="InterPro" id="IPR016201">
    <property type="entry name" value="PSI"/>
</dbReference>
<dbReference type="GO" id="GO:0030335">
    <property type="term" value="P:positive regulation of cell migration"/>
    <property type="evidence" value="ECO:0007669"/>
    <property type="project" value="TreeGrafter"/>
</dbReference>
<keyword evidence="7" id="KW-1133">Transmembrane helix</keyword>
<keyword evidence="9" id="KW-1185">Reference proteome</keyword>
<dbReference type="Pfam" id="PF01403">
    <property type="entry name" value="Sema"/>
    <property type="match status" value="1"/>
</dbReference>
<dbReference type="InterPro" id="IPR027231">
    <property type="entry name" value="Semaphorin"/>
</dbReference>
<evidence type="ECO:0000256" key="5">
    <source>
        <dbReference type="ARBA" id="ARBA00023180"/>
    </source>
</evidence>
<dbReference type="InterPro" id="IPR002165">
    <property type="entry name" value="Plexin_repeat"/>
</dbReference>
<organism evidence="9 10">
    <name type="scientific">Galendromus occidentalis</name>
    <name type="common">western predatory mite</name>
    <dbReference type="NCBI Taxonomy" id="34638"/>
    <lineage>
        <taxon>Eukaryota</taxon>
        <taxon>Metazoa</taxon>
        <taxon>Ecdysozoa</taxon>
        <taxon>Arthropoda</taxon>
        <taxon>Chelicerata</taxon>
        <taxon>Arachnida</taxon>
        <taxon>Acari</taxon>
        <taxon>Parasitiformes</taxon>
        <taxon>Mesostigmata</taxon>
        <taxon>Gamasina</taxon>
        <taxon>Phytoseioidea</taxon>
        <taxon>Phytoseiidae</taxon>
        <taxon>Typhlodrominae</taxon>
        <taxon>Galendromus</taxon>
    </lineage>
</organism>
<comment type="subcellular location">
    <subcellularLocation>
        <location evidence="1">Membrane</location>
    </subcellularLocation>
</comment>
<dbReference type="InterPro" id="IPR015943">
    <property type="entry name" value="WD40/YVTN_repeat-like_dom_sf"/>
</dbReference>
<dbReference type="Gene3D" id="3.30.1680.10">
    <property type="entry name" value="ligand-binding face of the semaphorins, domain 2"/>
    <property type="match status" value="1"/>
</dbReference>
<keyword evidence="3 7" id="KW-0472">Membrane</keyword>
<dbReference type="SMART" id="SM00630">
    <property type="entry name" value="Sema"/>
    <property type="match status" value="1"/>
</dbReference>
<gene>
    <name evidence="10" type="primary">LOC100897440</name>
</gene>
<reference evidence="10" key="1">
    <citation type="submission" date="2025-08" db="UniProtKB">
        <authorList>
            <consortium name="RefSeq"/>
        </authorList>
    </citation>
    <scope>IDENTIFICATION</scope>
</reference>
<evidence type="ECO:0000256" key="4">
    <source>
        <dbReference type="ARBA" id="ARBA00023157"/>
    </source>
</evidence>
<dbReference type="Proteomes" id="UP000694867">
    <property type="component" value="Unplaced"/>
</dbReference>
<dbReference type="KEGG" id="goe:100897440"/>
<dbReference type="FunFam" id="2.130.10.10:FF:000346">
    <property type="entry name" value="Sema-1a, isoform D"/>
    <property type="match status" value="1"/>
</dbReference>
<dbReference type="GO" id="GO:0071526">
    <property type="term" value="P:semaphorin-plexin signaling pathway"/>
    <property type="evidence" value="ECO:0007669"/>
    <property type="project" value="TreeGrafter"/>
</dbReference>
<evidence type="ECO:0000313" key="9">
    <source>
        <dbReference type="Proteomes" id="UP000694867"/>
    </source>
</evidence>
<keyword evidence="7" id="KW-0812">Transmembrane</keyword>
<dbReference type="PANTHER" id="PTHR11036:SF127">
    <property type="entry name" value="SEMAPHORIN-1A"/>
    <property type="match status" value="1"/>
</dbReference>
<keyword evidence="2" id="KW-0524">Neurogenesis</keyword>
<dbReference type="GO" id="GO:0007411">
    <property type="term" value="P:axon guidance"/>
    <property type="evidence" value="ECO:0007669"/>
    <property type="project" value="TreeGrafter"/>
</dbReference>
<dbReference type="Pfam" id="PF01437">
    <property type="entry name" value="PSI"/>
    <property type="match status" value="1"/>
</dbReference>
<dbReference type="Gene3D" id="2.130.10.10">
    <property type="entry name" value="YVTN repeat-like/Quinoprotein amine dehydrogenase"/>
    <property type="match status" value="1"/>
</dbReference>
<dbReference type="InterPro" id="IPR036352">
    <property type="entry name" value="Semap_dom_sf"/>
</dbReference>
<dbReference type="PROSITE" id="PS51004">
    <property type="entry name" value="SEMA"/>
    <property type="match status" value="1"/>
</dbReference>
<dbReference type="RefSeq" id="XP_028966911.1">
    <property type="nucleotide sequence ID" value="XM_029111078.1"/>
</dbReference>
<dbReference type="SUPFAM" id="SSF103575">
    <property type="entry name" value="Plexin repeat"/>
    <property type="match status" value="1"/>
</dbReference>
<dbReference type="SMART" id="SM00423">
    <property type="entry name" value="PSI"/>
    <property type="match status" value="1"/>
</dbReference>
<dbReference type="SUPFAM" id="SSF101912">
    <property type="entry name" value="Sema domain"/>
    <property type="match status" value="1"/>
</dbReference>
<dbReference type="AlphaFoldDB" id="A0AAJ7SF36"/>
<dbReference type="InterPro" id="IPR001627">
    <property type="entry name" value="Semap_dom"/>
</dbReference>
<evidence type="ECO:0000256" key="2">
    <source>
        <dbReference type="ARBA" id="ARBA00022902"/>
    </source>
</evidence>
<name>A0AAJ7SF36_9ACAR</name>
<accession>A0AAJ7SF36</accession>
<protein>
    <submittedName>
        <fullName evidence="10">Semaphorin-1A</fullName>
    </submittedName>
</protein>
<evidence type="ECO:0000256" key="3">
    <source>
        <dbReference type="ARBA" id="ARBA00023136"/>
    </source>
</evidence>
<feature type="transmembrane region" description="Helical" evidence="7">
    <location>
        <begin position="520"/>
        <end position="543"/>
    </location>
</feature>